<proteinExistence type="predicted"/>
<dbReference type="Gene3D" id="1.20.900.10">
    <property type="entry name" value="Dbl homology (DH) domain"/>
    <property type="match status" value="1"/>
</dbReference>
<protein>
    <recommendedName>
        <fullName evidence="2">DH domain-containing protein</fullName>
    </recommendedName>
</protein>
<dbReference type="GO" id="GO:0005085">
    <property type="term" value="F:guanyl-nucleotide exchange factor activity"/>
    <property type="evidence" value="ECO:0007669"/>
    <property type="project" value="InterPro"/>
</dbReference>
<accession>A0A8J6HFX7</accession>
<dbReference type="InterPro" id="IPR035899">
    <property type="entry name" value="DBL_dom_sf"/>
</dbReference>
<dbReference type="SUPFAM" id="SSF48065">
    <property type="entry name" value="DBL homology domain (DH-domain)"/>
    <property type="match status" value="1"/>
</dbReference>
<dbReference type="InterPro" id="IPR000219">
    <property type="entry name" value="DH_dom"/>
</dbReference>
<reference evidence="3" key="2">
    <citation type="submission" date="2021-08" db="EMBL/GenBank/DDBJ databases">
        <authorList>
            <person name="Eriksson T."/>
        </authorList>
    </citation>
    <scope>NUCLEOTIDE SEQUENCE</scope>
    <source>
        <strain evidence="3">Stoneville</strain>
        <tissue evidence="3">Whole head</tissue>
    </source>
</reference>
<reference evidence="3" key="1">
    <citation type="journal article" date="2020" name="J Insects Food Feed">
        <title>The yellow mealworm (Tenebrio molitor) genome: a resource for the emerging insects as food and feed industry.</title>
        <authorList>
            <person name="Eriksson T."/>
            <person name="Andere A."/>
            <person name="Kelstrup H."/>
            <person name="Emery V."/>
            <person name="Picard C."/>
        </authorList>
    </citation>
    <scope>NUCLEOTIDE SEQUENCE</scope>
    <source>
        <strain evidence="3">Stoneville</strain>
        <tissue evidence="3">Whole head</tissue>
    </source>
</reference>
<keyword evidence="4" id="KW-1185">Reference proteome</keyword>
<feature type="compositionally biased region" description="Basic and acidic residues" evidence="1">
    <location>
        <begin position="256"/>
        <end position="269"/>
    </location>
</feature>
<feature type="compositionally biased region" description="Low complexity" evidence="1">
    <location>
        <begin position="475"/>
        <end position="493"/>
    </location>
</feature>
<comment type="caution">
    <text evidence="3">The sequence shown here is derived from an EMBL/GenBank/DDBJ whole genome shotgun (WGS) entry which is preliminary data.</text>
</comment>
<feature type="compositionally biased region" description="Basic and acidic residues" evidence="1">
    <location>
        <begin position="36"/>
        <end position="85"/>
    </location>
</feature>
<dbReference type="PROSITE" id="PS50010">
    <property type="entry name" value="DH_2"/>
    <property type="match status" value="1"/>
</dbReference>
<name>A0A8J6HFX7_TENMO</name>
<evidence type="ECO:0000259" key="2">
    <source>
        <dbReference type="PROSITE" id="PS50010"/>
    </source>
</evidence>
<feature type="region of interest" description="Disordered" evidence="1">
    <location>
        <begin position="1"/>
        <end position="118"/>
    </location>
</feature>
<dbReference type="AlphaFoldDB" id="A0A8J6HFX7"/>
<dbReference type="Proteomes" id="UP000719412">
    <property type="component" value="Unassembled WGS sequence"/>
</dbReference>
<feature type="compositionally biased region" description="Basic and acidic residues" evidence="1">
    <location>
        <begin position="101"/>
        <end position="117"/>
    </location>
</feature>
<feature type="region of interest" description="Disordered" evidence="1">
    <location>
        <begin position="226"/>
        <end position="311"/>
    </location>
</feature>
<dbReference type="Pfam" id="PF00621">
    <property type="entry name" value="RhoGEF"/>
    <property type="match status" value="1"/>
</dbReference>
<evidence type="ECO:0000313" key="3">
    <source>
        <dbReference type="EMBL" id="KAH0813934.1"/>
    </source>
</evidence>
<feature type="compositionally biased region" description="Basic and acidic residues" evidence="1">
    <location>
        <begin position="276"/>
        <end position="293"/>
    </location>
</feature>
<evidence type="ECO:0000256" key="1">
    <source>
        <dbReference type="SAM" id="MobiDB-lite"/>
    </source>
</evidence>
<organism evidence="3 4">
    <name type="scientific">Tenebrio molitor</name>
    <name type="common">Yellow mealworm beetle</name>
    <dbReference type="NCBI Taxonomy" id="7067"/>
    <lineage>
        <taxon>Eukaryota</taxon>
        <taxon>Metazoa</taxon>
        <taxon>Ecdysozoa</taxon>
        <taxon>Arthropoda</taxon>
        <taxon>Hexapoda</taxon>
        <taxon>Insecta</taxon>
        <taxon>Pterygota</taxon>
        <taxon>Neoptera</taxon>
        <taxon>Endopterygota</taxon>
        <taxon>Coleoptera</taxon>
        <taxon>Polyphaga</taxon>
        <taxon>Cucujiformia</taxon>
        <taxon>Tenebrionidae</taxon>
        <taxon>Tenebrio</taxon>
    </lineage>
</organism>
<sequence>MEALFRKGVNSAVPLVAPGEAKGPRVSSPGAGPVRQSEKKKGRKEQTPKSDSHSKKKDPFMERGERNEDNIRQKNCDLLSRHPEIPIELGFPKVRYPARNGEPHNSSDGHRRLREDPENWCETQENAATKFTQSRRKTDLNGCRQKENREPTDACVLEFSIEIVSRCSGRRRESSMEEAVKREEDRKERNFSGAGLALRQKNFSGTVATYRPAEILRKKTRFQLPLQLRPNVKNEEKPTRKIQREGKVKGLTTTTSERDGEGSGKRDTNKTVASKEQYRCLDEDEQKEKKEKENEEESTDDMFGSNDFDEDHDDNYILEAYNKEGSELIITTLQITRRSMRQDEAEDIEKLISTSHFVFEEVEYENFDQNDTSSPESEVFYENVRKTSDKSISSKQTNVLDSNITENLSDVYDSDIYEEVHYDECDSSCNKQIKQRIQYRNLSTFGLRSSSEKREHGDNYYYSLNHFSDSDDALAQQEENTEQTSEPTSPTEASGKKEKINYVIEEMTKTEELYIAGLKIVVENYMPYLAKHTPQDLLGKDTYIFGNILLIYKKAQEFFALLQKDGKTADSIADLFIASVSVPVLN</sequence>
<feature type="domain" description="DH" evidence="2">
    <location>
        <begin position="499"/>
        <end position="586"/>
    </location>
</feature>
<gene>
    <name evidence="3" type="ORF">GEV33_008857</name>
</gene>
<dbReference type="EMBL" id="JABDTM020024803">
    <property type="protein sequence ID" value="KAH0813934.1"/>
    <property type="molecule type" value="Genomic_DNA"/>
</dbReference>
<feature type="compositionally biased region" description="Basic and acidic residues" evidence="1">
    <location>
        <begin position="232"/>
        <end position="248"/>
    </location>
</feature>
<evidence type="ECO:0000313" key="4">
    <source>
        <dbReference type="Proteomes" id="UP000719412"/>
    </source>
</evidence>
<feature type="region of interest" description="Disordered" evidence="1">
    <location>
        <begin position="473"/>
        <end position="497"/>
    </location>
</feature>